<organism evidence="3 4">
    <name type="scientific">Mycoplasmopsis fermentans (strain M64)</name>
    <name type="common">Mycoplasma fermentans</name>
    <dbReference type="NCBI Taxonomy" id="943945"/>
    <lineage>
        <taxon>Bacteria</taxon>
        <taxon>Bacillati</taxon>
        <taxon>Mycoplasmatota</taxon>
        <taxon>Mycoplasmoidales</taxon>
        <taxon>Metamycoplasmataceae</taxon>
        <taxon>Mycoplasmopsis</taxon>
    </lineage>
</organism>
<dbReference type="Pfam" id="PF00817">
    <property type="entry name" value="IMS"/>
    <property type="match status" value="1"/>
</dbReference>
<proteinExistence type="inferred from homology"/>
<protein>
    <submittedName>
        <fullName evidence="3">DNA-damage repair protein MucB</fullName>
    </submittedName>
</protein>
<dbReference type="Proteomes" id="UP000007473">
    <property type="component" value="Chromosome"/>
</dbReference>
<evidence type="ECO:0000259" key="2">
    <source>
        <dbReference type="PROSITE" id="PS50173"/>
    </source>
</evidence>
<dbReference type="InterPro" id="IPR017961">
    <property type="entry name" value="DNA_pol_Y-fam_little_finger"/>
</dbReference>
<dbReference type="PROSITE" id="PS50173">
    <property type="entry name" value="UMUC"/>
    <property type="match status" value="1"/>
</dbReference>
<dbReference type="InterPro" id="IPR001126">
    <property type="entry name" value="UmuC"/>
</dbReference>
<dbReference type="PANTHER" id="PTHR11076:SF35">
    <property type="entry name" value="DNA REPAIR PROTEIN HOMOLOG YOBH"/>
    <property type="match status" value="1"/>
</dbReference>
<comment type="similarity">
    <text evidence="1">Belongs to the DNA polymerase type-Y family.</text>
</comment>
<dbReference type="GO" id="GO:0006281">
    <property type="term" value="P:DNA repair"/>
    <property type="evidence" value="ECO:0007669"/>
    <property type="project" value="InterPro"/>
</dbReference>
<accession>A0AB32XAU5</accession>
<dbReference type="EMBL" id="CP002458">
    <property type="protein sequence ID" value="ADV34178.1"/>
    <property type="molecule type" value="Genomic_DNA"/>
</dbReference>
<dbReference type="InterPro" id="IPR036775">
    <property type="entry name" value="DNA_pol_Y-fam_lit_finger_sf"/>
</dbReference>
<dbReference type="Gene3D" id="3.30.70.270">
    <property type="match status" value="1"/>
</dbReference>
<dbReference type="PANTHER" id="PTHR11076">
    <property type="entry name" value="DNA REPAIR POLYMERASE UMUC / TRANSFERASE FAMILY MEMBER"/>
    <property type="match status" value="1"/>
</dbReference>
<gene>
    <name evidence="3" type="primary">mucB</name>
    <name evidence="3" type="ordered locus">MfeM64YM_0171</name>
</gene>
<dbReference type="CDD" id="cd03586">
    <property type="entry name" value="PolY_Pol_IV_kappa"/>
    <property type="match status" value="1"/>
</dbReference>
<dbReference type="SUPFAM" id="SSF100879">
    <property type="entry name" value="Lesion bypass DNA polymerase (Y-family), little finger domain"/>
    <property type="match status" value="1"/>
</dbReference>
<dbReference type="GO" id="GO:0042276">
    <property type="term" value="P:error-prone translesion synthesis"/>
    <property type="evidence" value="ECO:0007669"/>
    <property type="project" value="TreeGrafter"/>
</dbReference>
<dbReference type="SUPFAM" id="SSF56672">
    <property type="entry name" value="DNA/RNA polymerases"/>
    <property type="match status" value="1"/>
</dbReference>
<dbReference type="InterPro" id="IPR050116">
    <property type="entry name" value="DNA_polymerase-Y"/>
</dbReference>
<dbReference type="GO" id="GO:0003887">
    <property type="term" value="F:DNA-directed DNA polymerase activity"/>
    <property type="evidence" value="ECO:0007669"/>
    <property type="project" value="InterPro"/>
</dbReference>
<evidence type="ECO:0000313" key="3">
    <source>
        <dbReference type="EMBL" id="ADV34178.1"/>
    </source>
</evidence>
<dbReference type="AlphaFoldDB" id="A0AB32XAU5"/>
<feature type="domain" description="UmuC" evidence="2">
    <location>
        <begin position="7"/>
        <end position="187"/>
    </location>
</feature>
<dbReference type="InterPro" id="IPR022880">
    <property type="entry name" value="DNApol_IV"/>
</dbReference>
<dbReference type="Gene3D" id="3.30.1490.100">
    <property type="entry name" value="DNA polymerase, Y-family, little finger domain"/>
    <property type="match status" value="1"/>
</dbReference>
<sequence>MENKKTIFHMDFDSYFVSAHRSINPELKGKSVAIGRRLKRSIVSSISYELKRKGAKVGWPKNKILEIDPLTVFIEPNFDLYLSLSNKIFEFISEKYTKNIEVFSIDECWLDVTDIIKNRDPKDLAKSIQSDILNTFDIPATIGISYNKFLAKLSTNLGKPFGILETKEEDIEKRIWPLPIIEFFGIGAPTAERLIRMHIDTIGKLAKCNWENFKIQKIFGVKTKGIILEAQGNGNDQLNYEHNDLKNIGNELTFLTYDIDDRKEILLILRSLCVKVSKRAKNRNTLPEVISCSIRDTNKTWHSKQKTMSVVSNDEDIIFKEASKLFEILWNEEPIRGIGVRLHKLVNEFDYGKQLSIFTTPEDESSQTIKIKNIINDVNYQLRDKKLKLASEYSKEKKKQNIQMRYLQEDITKKNL</sequence>
<dbReference type="Pfam" id="PF11799">
    <property type="entry name" value="IMS_C"/>
    <property type="match status" value="1"/>
</dbReference>
<dbReference type="RefSeq" id="WP_013526699.1">
    <property type="nucleotide sequence ID" value="NC_014921.1"/>
</dbReference>
<dbReference type="GO" id="GO:0003684">
    <property type="term" value="F:damaged DNA binding"/>
    <property type="evidence" value="ECO:0007669"/>
    <property type="project" value="InterPro"/>
</dbReference>
<dbReference type="Gene3D" id="1.10.150.20">
    <property type="entry name" value="5' to 3' exonuclease, C-terminal subdomain"/>
    <property type="match status" value="1"/>
</dbReference>
<reference evidence="3 4" key="1">
    <citation type="journal article" date="2011" name="J. Bacteriol.">
        <title>Genome sequence of the repetitive-sequence-rich Mycoplasma fermentans strain M64.</title>
        <authorList>
            <person name="Shu H.W."/>
            <person name="Liu T.T."/>
            <person name="Chang H.Y."/>
            <person name="Liu Y.M."/>
            <person name="Wu K.M."/>
            <person name="Shu H.Y."/>
            <person name="Tsai S.F."/>
            <person name="Hsiao K.J."/>
            <person name="Hu W.S."/>
            <person name="Ng W.V."/>
        </authorList>
    </citation>
    <scope>NUCLEOTIDE SEQUENCE [LARGE SCALE GENOMIC DNA]</scope>
    <source>
        <strain evidence="3 4">M64</strain>
    </source>
</reference>
<evidence type="ECO:0000313" key="4">
    <source>
        <dbReference type="Proteomes" id="UP000007473"/>
    </source>
</evidence>
<dbReference type="GO" id="GO:0009432">
    <property type="term" value="P:SOS response"/>
    <property type="evidence" value="ECO:0007669"/>
    <property type="project" value="TreeGrafter"/>
</dbReference>
<name>A0AB32XAU5_MYCFM</name>
<dbReference type="InterPro" id="IPR043128">
    <property type="entry name" value="Rev_trsase/Diguanyl_cyclase"/>
</dbReference>
<dbReference type="KEGG" id="mfm:MfeM64YM_0171"/>
<dbReference type="InterPro" id="IPR043502">
    <property type="entry name" value="DNA/RNA_pol_sf"/>
</dbReference>
<evidence type="ECO:0000256" key="1">
    <source>
        <dbReference type="ARBA" id="ARBA00010945"/>
    </source>
</evidence>
<dbReference type="GO" id="GO:0005829">
    <property type="term" value="C:cytosol"/>
    <property type="evidence" value="ECO:0007669"/>
    <property type="project" value="TreeGrafter"/>
</dbReference>
<dbReference type="Gene3D" id="3.40.1170.60">
    <property type="match status" value="1"/>
</dbReference>